<sequence length="68" mass="7565">MTLDTARQIGRKYAVAAQLVTIIILELLWFFEEAGQDLANGCSSCLAVGFQANDDKNEKLTRGKNCYH</sequence>
<name>A0A1T5P9C4_9BACT</name>
<feature type="transmembrane region" description="Helical" evidence="1">
    <location>
        <begin position="12"/>
        <end position="31"/>
    </location>
</feature>
<evidence type="ECO:0000313" key="2">
    <source>
        <dbReference type="EMBL" id="SKD09272.1"/>
    </source>
</evidence>
<proteinExistence type="predicted"/>
<keyword evidence="1" id="KW-1133">Transmembrane helix</keyword>
<keyword evidence="1" id="KW-0812">Transmembrane</keyword>
<dbReference type="STRING" id="393003.SAMN05660461_5155"/>
<reference evidence="2 3" key="1">
    <citation type="submission" date="2017-02" db="EMBL/GenBank/DDBJ databases">
        <authorList>
            <person name="Peterson S.W."/>
        </authorList>
    </citation>
    <scope>NUCLEOTIDE SEQUENCE [LARGE SCALE GENOMIC DNA]</scope>
    <source>
        <strain evidence="2 3">DSM 18108</strain>
    </source>
</reference>
<evidence type="ECO:0000313" key="3">
    <source>
        <dbReference type="Proteomes" id="UP000190166"/>
    </source>
</evidence>
<dbReference type="Proteomes" id="UP000190166">
    <property type="component" value="Unassembled WGS sequence"/>
</dbReference>
<accession>A0A1T5P9C4</accession>
<dbReference type="RefSeq" id="WP_079472412.1">
    <property type="nucleotide sequence ID" value="NZ_JBEGHJ010000056.1"/>
</dbReference>
<protein>
    <submittedName>
        <fullName evidence="2">Uncharacterized protein</fullName>
    </submittedName>
</protein>
<organism evidence="2 3">
    <name type="scientific">Chitinophaga ginsengisegetis</name>
    <dbReference type="NCBI Taxonomy" id="393003"/>
    <lineage>
        <taxon>Bacteria</taxon>
        <taxon>Pseudomonadati</taxon>
        <taxon>Bacteroidota</taxon>
        <taxon>Chitinophagia</taxon>
        <taxon>Chitinophagales</taxon>
        <taxon>Chitinophagaceae</taxon>
        <taxon>Chitinophaga</taxon>
    </lineage>
</organism>
<keyword evidence="1" id="KW-0472">Membrane</keyword>
<gene>
    <name evidence="2" type="ORF">SAMN05660461_5155</name>
</gene>
<dbReference type="AlphaFoldDB" id="A0A1T5P9C4"/>
<evidence type="ECO:0000256" key="1">
    <source>
        <dbReference type="SAM" id="Phobius"/>
    </source>
</evidence>
<dbReference type="EMBL" id="FUZZ01000004">
    <property type="protein sequence ID" value="SKD09272.1"/>
    <property type="molecule type" value="Genomic_DNA"/>
</dbReference>
<keyword evidence="3" id="KW-1185">Reference proteome</keyword>